<dbReference type="Gene3D" id="3.40.430.10">
    <property type="entry name" value="Dihydrofolate Reductase, subunit A"/>
    <property type="match status" value="1"/>
</dbReference>
<name>A0A0F3RTC2_9LACO</name>
<organism evidence="2 3">
    <name type="scientific">Levilactobacillus spicheri</name>
    <dbReference type="NCBI Taxonomy" id="216463"/>
    <lineage>
        <taxon>Bacteria</taxon>
        <taxon>Bacillati</taxon>
        <taxon>Bacillota</taxon>
        <taxon>Bacilli</taxon>
        <taxon>Lactobacillales</taxon>
        <taxon>Lactobacillaceae</taxon>
        <taxon>Levilactobacillus</taxon>
    </lineage>
</organism>
<dbReference type="InterPro" id="IPR002734">
    <property type="entry name" value="RibDG_C"/>
</dbReference>
<dbReference type="InterPro" id="IPR050765">
    <property type="entry name" value="Riboflavin_Biosynth_HTPR"/>
</dbReference>
<evidence type="ECO:0000313" key="3">
    <source>
        <dbReference type="Proteomes" id="UP000033491"/>
    </source>
</evidence>
<dbReference type="PATRIC" id="fig|216463.3.peg.1393"/>
<comment type="caution">
    <text evidence="2">The sequence shown here is derived from an EMBL/GenBank/DDBJ whole genome shotgun (WGS) entry which is preliminary data.</text>
</comment>
<dbReference type="AlphaFoldDB" id="A0A0F3RTC2"/>
<dbReference type="PANTHER" id="PTHR38011:SF11">
    <property type="entry name" value="2,5-DIAMINO-6-RIBOSYLAMINO-4(3H)-PYRIMIDINONE 5'-PHOSPHATE REDUCTASE"/>
    <property type="match status" value="1"/>
</dbReference>
<dbReference type="GO" id="GO:0008703">
    <property type="term" value="F:5-amino-6-(5-phosphoribosylamino)uracil reductase activity"/>
    <property type="evidence" value="ECO:0007669"/>
    <property type="project" value="InterPro"/>
</dbReference>
<gene>
    <name evidence="2" type="ORF">VC81_10725</name>
</gene>
<dbReference type="RefSeq" id="WP_045808074.1">
    <property type="nucleotide sequence ID" value="NZ_JZCR01000023.1"/>
</dbReference>
<dbReference type="PANTHER" id="PTHR38011">
    <property type="entry name" value="DIHYDROFOLATE REDUCTASE FAMILY PROTEIN (AFU_ORTHOLOGUE AFUA_8G06820)"/>
    <property type="match status" value="1"/>
</dbReference>
<protein>
    <submittedName>
        <fullName evidence="2">Dihydrofolate reductase</fullName>
    </submittedName>
</protein>
<dbReference type="GO" id="GO:0009231">
    <property type="term" value="P:riboflavin biosynthetic process"/>
    <property type="evidence" value="ECO:0007669"/>
    <property type="project" value="InterPro"/>
</dbReference>
<dbReference type="SUPFAM" id="SSF53597">
    <property type="entry name" value="Dihydrofolate reductase-like"/>
    <property type="match status" value="1"/>
</dbReference>
<dbReference type="Proteomes" id="UP000033491">
    <property type="component" value="Unassembled WGS sequence"/>
</dbReference>
<dbReference type="Pfam" id="PF01872">
    <property type="entry name" value="RibD_C"/>
    <property type="match status" value="1"/>
</dbReference>
<proteinExistence type="predicted"/>
<evidence type="ECO:0000313" key="2">
    <source>
        <dbReference type="EMBL" id="KJW12037.1"/>
    </source>
</evidence>
<accession>A0A0F3RTC2</accession>
<evidence type="ECO:0000259" key="1">
    <source>
        <dbReference type="Pfam" id="PF01872"/>
    </source>
</evidence>
<dbReference type="InterPro" id="IPR024072">
    <property type="entry name" value="DHFR-like_dom_sf"/>
</dbReference>
<dbReference type="EMBL" id="JZCR01000023">
    <property type="protein sequence ID" value="KJW12037.1"/>
    <property type="molecule type" value="Genomic_DNA"/>
</dbReference>
<sequence length="177" mass="18987">MTRIQFYGATSLDGYLATPDDDLNWLTQLPDVPAAPGEAVLRQMTAAVMGRATYDTIQRLAPGAPLNPANPTMTSVVFTHHPRPATPSVTFTAQPPVPLVRRLAAQTPGNLWVVGGAAILTPLLAAGLVDDLYLQIAPILLGRGKRLFGDLTTPQAFELVTVHRLGPLAELVYQRTN</sequence>
<dbReference type="OrthoDB" id="195113at2"/>
<feature type="domain" description="Bacterial bifunctional deaminase-reductase C-terminal" evidence="1">
    <location>
        <begin position="9"/>
        <end position="166"/>
    </location>
</feature>
<dbReference type="STRING" id="216463.VC81_10725"/>
<reference evidence="2 3" key="1">
    <citation type="submission" date="2015-03" db="EMBL/GenBank/DDBJ databases">
        <authorList>
            <person name="Zheng J."/>
            <person name="Ganezle M."/>
        </authorList>
    </citation>
    <scope>NUCLEOTIDE SEQUENCE [LARGE SCALE GENOMIC DNA]</scope>
    <source>
        <strain evidence="2 3">LP38</strain>
    </source>
</reference>